<dbReference type="HOGENOM" id="CLU_075049_0_0_4"/>
<dbReference type="AlphaFoldDB" id="S3BRB3"/>
<protein>
    <recommendedName>
        <fullName evidence="1">Methyltransferase type 11 domain-containing protein</fullName>
    </recommendedName>
</protein>
<name>S3BRB3_9BURK</name>
<dbReference type="InterPro" id="IPR029063">
    <property type="entry name" value="SAM-dependent_MTases_sf"/>
</dbReference>
<evidence type="ECO:0000313" key="3">
    <source>
        <dbReference type="Proteomes" id="UP000014400"/>
    </source>
</evidence>
<proteinExistence type="predicted"/>
<gene>
    <name evidence="2" type="ORF">HMPREF1476_00179</name>
</gene>
<dbReference type="Proteomes" id="UP000014400">
    <property type="component" value="Unassembled WGS sequence"/>
</dbReference>
<dbReference type="EMBL" id="ATCF01000004">
    <property type="protein sequence ID" value="EPE01946.1"/>
    <property type="molecule type" value="Genomic_DNA"/>
</dbReference>
<dbReference type="PATRIC" id="fig|1203554.3.peg.172"/>
<dbReference type="RefSeq" id="WP_016473622.1">
    <property type="nucleotide sequence ID" value="NZ_KE150480.1"/>
</dbReference>
<dbReference type="InterPro" id="IPR013216">
    <property type="entry name" value="Methyltransf_11"/>
</dbReference>
<accession>S3BRB3</accession>
<dbReference type="eggNOG" id="COG2226">
    <property type="taxonomic scope" value="Bacteria"/>
</dbReference>
<dbReference type="GO" id="GO:0008757">
    <property type="term" value="F:S-adenosylmethionine-dependent methyltransferase activity"/>
    <property type="evidence" value="ECO:0007669"/>
    <property type="project" value="InterPro"/>
</dbReference>
<dbReference type="Gene3D" id="3.40.50.150">
    <property type="entry name" value="Vaccinia Virus protein VP39"/>
    <property type="match status" value="1"/>
</dbReference>
<keyword evidence="3" id="KW-1185">Reference proteome</keyword>
<feature type="domain" description="Methyltransferase type 11" evidence="1">
    <location>
        <begin position="96"/>
        <end position="147"/>
    </location>
</feature>
<reference evidence="2 3" key="1">
    <citation type="submission" date="2013-04" db="EMBL/GenBank/DDBJ databases">
        <title>The Genome Sequence of Sutterella wadsworthensis HGA0223.</title>
        <authorList>
            <consortium name="The Broad Institute Genomics Platform"/>
            <person name="Earl A."/>
            <person name="Ward D."/>
            <person name="Feldgarden M."/>
            <person name="Gevers D."/>
            <person name="Schmidt T.M."/>
            <person name="Dover J."/>
            <person name="Dai D."/>
            <person name="Walker B."/>
            <person name="Young S."/>
            <person name="Zeng Q."/>
            <person name="Gargeya S."/>
            <person name="Fitzgerald M."/>
            <person name="Haas B."/>
            <person name="Abouelleil A."/>
            <person name="Allen A.W."/>
            <person name="Alvarado L."/>
            <person name="Arachchi H.M."/>
            <person name="Berlin A.M."/>
            <person name="Chapman S.B."/>
            <person name="Gainer-Dewar J."/>
            <person name="Goldberg J."/>
            <person name="Griggs A."/>
            <person name="Gujja S."/>
            <person name="Hansen M."/>
            <person name="Howarth C."/>
            <person name="Imamovic A."/>
            <person name="Ireland A."/>
            <person name="Larimer J."/>
            <person name="McCowan C."/>
            <person name="Murphy C."/>
            <person name="Pearson M."/>
            <person name="Poon T.W."/>
            <person name="Priest M."/>
            <person name="Roberts A."/>
            <person name="Saif S."/>
            <person name="Shea T."/>
            <person name="Sisk P."/>
            <person name="Sykes S."/>
            <person name="Wortman J."/>
            <person name="Nusbaum C."/>
            <person name="Birren B."/>
        </authorList>
    </citation>
    <scope>NUCLEOTIDE SEQUENCE [LARGE SCALE GENOMIC DNA]</scope>
    <source>
        <strain evidence="2 3">HGA0223</strain>
    </source>
</reference>
<dbReference type="CDD" id="cd02440">
    <property type="entry name" value="AdoMet_MTases"/>
    <property type="match status" value="1"/>
</dbReference>
<sequence>MFQRFFGRSERPDKGAGALPARLTFDGFLRTSPGRLLLEWEAEAYDELTVDVFGSCALQIGMPELNTLAENRMQSKWLIELQSAASVSADVLSGDLGCIVAAPELLPIADESMDLVTLPHVLELSPNPQQALHEAVRVLEPEGRLILTAFNGAGFWWMRQQTVRLGAKPYLPTDMAPIPLRRLKDWFALLGLEIDRGRFGLYRPGFRSARRLHAWEWLDKAGDRWLPQCSNILLLSAVKRRPGARIVNCSEFANLPAKVPTSGVPAAGRVSSTFSQTSITPSAPIAGNHKAP</sequence>
<dbReference type="SUPFAM" id="SSF53335">
    <property type="entry name" value="S-adenosyl-L-methionine-dependent methyltransferases"/>
    <property type="match status" value="1"/>
</dbReference>
<evidence type="ECO:0000313" key="2">
    <source>
        <dbReference type="EMBL" id="EPE01946.1"/>
    </source>
</evidence>
<dbReference type="Pfam" id="PF08241">
    <property type="entry name" value="Methyltransf_11"/>
    <property type="match status" value="1"/>
</dbReference>
<evidence type="ECO:0000259" key="1">
    <source>
        <dbReference type="Pfam" id="PF08241"/>
    </source>
</evidence>
<organism evidence="2 3">
    <name type="scientific">Sutterella wadsworthensis HGA0223</name>
    <dbReference type="NCBI Taxonomy" id="1203554"/>
    <lineage>
        <taxon>Bacteria</taxon>
        <taxon>Pseudomonadati</taxon>
        <taxon>Pseudomonadota</taxon>
        <taxon>Betaproteobacteria</taxon>
        <taxon>Burkholderiales</taxon>
        <taxon>Sutterellaceae</taxon>
        <taxon>Sutterella</taxon>
    </lineage>
</organism>
<comment type="caution">
    <text evidence="2">The sequence shown here is derived from an EMBL/GenBank/DDBJ whole genome shotgun (WGS) entry which is preliminary data.</text>
</comment>
<dbReference type="STRING" id="1203554.HMPREF1476_00179"/>